<dbReference type="InterPro" id="IPR023696">
    <property type="entry name" value="Ureohydrolase_dom_sf"/>
</dbReference>
<feature type="domain" description="Histone deacetylase" evidence="1">
    <location>
        <begin position="142"/>
        <end position="258"/>
    </location>
</feature>
<dbReference type="OrthoDB" id="73273at2759"/>
<proteinExistence type="predicted"/>
<dbReference type="SUPFAM" id="SSF52768">
    <property type="entry name" value="Arginase/deacetylase"/>
    <property type="match status" value="1"/>
</dbReference>
<dbReference type="Proteomes" id="UP000719766">
    <property type="component" value="Unassembled WGS sequence"/>
</dbReference>
<dbReference type="GeneID" id="64594474"/>
<evidence type="ECO:0000313" key="3">
    <source>
        <dbReference type="Proteomes" id="UP000719766"/>
    </source>
</evidence>
<sequence length="278" mass="30476">MIEAVFTVYTPILPTARRPSQKTVLSSSIHLFTHMDFWQHALVKSPNDSWLCDHGLLARRSSWVTILNLLEVSECGLEDDCPMFHGIKDYITLVAGVTLTGAAATRNDISDIAICWDGGRCSVTSFSQTRFHSCCSSSSPGFFPCFPLASLPDVDDPAFDPFTLSVPLKARAPNKTFLRIWPIIEHVKDIFRPDFIIVQCGLDGLAGDPMATLNWSLRLARLVHASHHPRMAREKMLLGGGGYDTPNAAQAWTYLTSVAGGIPPSHQSVTCIGAPTKH</sequence>
<protein>
    <recommendedName>
        <fullName evidence="1">Histone deacetylase domain-containing protein</fullName>
    </recommendedName>
</protein>
<dbReference type="InterPro" id="IPR023801">
    <property type="entry name" value="His_deacetylse_dom"/>
</dbReference>
<dbReference type="RefSeq" id="XP_041154805.1">
    <property type="nucleotide sequence ID" value="XM_041300710.1"/>
</dbReference>
<dbReference type="PANTHER" id="PTHR48252:SF77">
    <property type="entry name" value="HISTONE DEACETYLASE DOMAIN-CONTAINING PROTEIN"/>
    <property type="match status" value="1"/>
</dbReference>
<dbReference type="EMBL" id="JABBWE010000079">
    <property type="protein sequence ID" value="KAG1787455.1"/>
    <property type="molecule type" value="Genomic_DNA"/>
</dbReference>
<dbReference type="AlphaFoldDB" id="A0A9P7DCN5"/>
<gene>
    <name evidence="2" type="ORF">HD556DRAFT_1312774</name>
</gene>
<evidence type="ECO:0000313" key="2">
    <source>
        <dbReference type="EMBL" id="KAG1787455.1"/>
    </source>
</evidence>
<evidence type="ECO:0000259" key="1">
    <source>
        <dbReference type="Pfam" id="PF00850"/>
    </source>
</evidence>
<keyword evidence="3" id="KW-1185">Reference proteome</keyword>
<comment type="caution">
    <text evidence="2">The sequence shown here is derived from an EMBL/GenBank/DDBJ whole genome shotgun (WGS) entry which is preliminary data.</text>
</comment>
<accession>A0A9P7DCN5</accession>
<reference evidence="2" key="1">
    <citation type="journal article" date="2020" name="New Phytol.">
        <title>Comparative genomics reveals dynamic genome evolution in host specialist ectomycorrhizal fungi.</title>
        <authorList>
            <person name="Lofgren L.A."/>
            <person name="Nguyen N.H."/>
            <person name="Vilgalys R."/>
            <person name="Ruytinx J."/>
            <person name="Liao H.L."/>
            <person name="Branco S."/>
            <person name="Kuo A."/>
            <person name="LaButti K."/>
            <person name="Lipzen A."/>
            <person name="Andreopoulos W."/>
            <person name="Pangilinan J."/>
            <person name="Riley R."/>
            <person name="Hundley H."/>
            <person name="Na H."/>
            <person name="Barry K."/>
            <person name="Grigoriev I.V."/>
            <person name="Stajich J.E."/>
            <person name="Kennedy P.G."/>
        </authorList>
    </citation>
    <scope>NUCLEOTIDE SEQUENCE</scope>
    <source>
        <strain evidence="2">S12</strain>
    </source>
</reference>
<dbReference type="PANTHER" id="PTHR48252">
    <property type="entry name" value="HISTONE DEACETYLASE 2-RELATED"/>
    <property type="match status" value="1"/>
</dbReference>
<name>A0A9P7DCN5_9AGAM</name>
<dbReference type="InterPro" id="IPR037138">
    <property type="entry name" value="His_deacetylse_dom_sf"/>
</dbReference>
<dbReference type="Pfam" id="PF00850">
    <property type="entry name" value="Hist_deacetyl"/>
    <property type="match status" value="1"/>
</dbReference>
<organism evidence="2 3">
    <name type="scientific">Suillus plorans</name>
    <dbReference type="NCBI Taxonomy" id="116603"/>
    <lineage>
        <taxon>Eukaryota</taxon>
        <taxon>Fungi</taxon>
        <taxon>Dikarya</taxon>
        <taxon>Basidiomycota</taxon>
        <taxon>Agaricomycotina</taxon>
        <taxon>Agaricomycetes</taxon>
        <taxon>Agaricomycetidae</taxon>
        <taxon>Boletales</taxon>
        <taxon>Suillineae</taxon>
        <taxon>Suillaceae</taxon>
        <taxon>Suillus</taxon>
    </lineage>
</organism>
<dbReference type="Gene3D" id="3.40.800.20">
    <property type="entry name" value="Histone deacetylase domain"/>
    <property type="match status" value="1"/>
</dbReference>